<comment type="caution">
    <text evidence="16">The sequence shown here is derived from an EMBL/GenBank/DDBJ whole genome shotgun (WGS) entry which is preliminary data.</text>
</comment>
<dbReference type="Gene3D" id="3.30.160.60">
    <property type="entry name" value="Classic Zinc Finger"/>
    <property type="match status" value="1"/>
</dbReference>
<dbReference type="PANTHER" id="PTHR12561">
    <property type="entry name" value="LIPOATE-PROTEIN LIGASE"/>
    <property type="match status" value="1"/>
</dbReference>
<dbReference type="InterPro" id="IPR017340">
    <property type="entry name" value="U1_snRNP-C"/>
</dbReference>
<dbReference type="HAMAP" id="MF_03153">
    <property type="entry name" value="U1_C"/>
    <property type="match status" value="1"/>
</dbReference>
<dbReference type="GO" id="GO:0005685">
    <property type="term" value="C:U1 snRNP"/>
    <property type="evidence" value="ECO:0007669"/>
    <property type="project" value="UniProtKB-UniRule"/>
</dbReference>
<proteinExistence type="inferred from homology"/>
<feature type="region of interest" description="Disordered" evidence="13">
    <location>
        <begin position="73"/>
        <end position="141"/>
    </location>
</feature>
<dbReference type="CDD" id="cd16443">
    <property type="entry name" value="LplA"/>
    <property type="match status" value="1"/>
</dbReference>
<keyword evidence="7 12" id="KW-0862">Zinc</keyword>
<dbReference type="InterPro" id="IPR004143">
    <property type="entry name" value="BPL_LPL_catalytic"/>
</dbReference>
<evidence type="ECO:0000256" key="2">
    <source>
        <dbReference type="ARBA" id="ARBA00004123"/>
    </source>
</evidence>
<dbReference type="PROSITE" id="PS51733">
    <property type="entry name" value="BPL_LPL_CATALYTIC"/>
    <property type="match status" value="1"/>
</dbReference>
<comment type="function">
    <text evidence="1">Catalyzes both the ATP-dependent activation of exogenously supplied lipoate to lipoyl-AMP and the transfer of the activated lipoyl onto the lipoyl domains of lipoate-dependent enzymes.</text>
</comment>
<comment type="function">
    <text evidence="12">Component of the spliceosomal U1 snRNP, which is essential for recognition of the pre-mRNA 5' splice-site and the subsequent assembly of the spliceosome. U1-C is directly involved in initial 5' splice-site recognition for both constitutive and regulated alternative splicing. The interaction with the 5' splice-site seems to precede base-pairing between the pre-mRNA and the U1 snRNA. Stimulates commitment or early (E) complex formation by stabilizing the base pairing of the 5' end of the U1 snRNA and the 5' splice-site region.</text>
</comment>
<dbReference type="GO" id="GO:0003729">
    <property type="term" value="F:mRNA binding"/>
    <property type="evidence" value="ECO:0007669"/>
    <property type="project" value="UniProtKB-UniRule"/>
</dbReference>
<dbReference type="GO" id="GO:0000243">
    <property type="term" value="C:commitment complex"/>
    <property type="evidence" value="ECO:0007669"/>
    <property type="project" value="UniProtKB-UniRule"/>
</dbReference>
<dbReference type="PANTHER" id="PTHR12561:SF3">
    <property type="entry name" value="LIPOYLTRANSFERASE 1, MITOCHONDRIAL"/>
    <property type="match status" value="1"/>
</dbReference>
<dbReference type="SMART" id="SM00451">
    <property type="entry name" value="ZnF_U1"/>
    <property type="match status" value="1"/>
</dbReference>
<evidence type="ECO:0000256" key="9">
    <source>
        <dbReference type="ARBA" id="ARBA00023242"/>
    </source>
</evidence>
<dbReference type="GO" id="GO:0030627">
    <property type="term" value="F:pre-mRNA 5'-splice site binding"/>
    <property type="evidence" value="ECO:0007669"/>
    <property type="project" value="InterPro"/>
</dbReference>
<dbReference type="UniPathway" id="UPA00537">
    <property type="reaction ID" value="UER00595"/>
</dbReference>
<dbReference type="GO" id="GO:0009249">
    <property type="term" value="P:protein lipoylation"/>
    <property type="evidence" value="ECO:0007669"/>
    <property type="project" value="InterPro"/>
</dbReference>
<evidence type="ECO:0000259" key="14">
    <source>
        <dbReference type="PROSITE" id="PS50171"/>
    </source>
</evidence>
<dbReference type="Gene3D" id="3.30.930.10">
    <property type="entry name" value="Bira Bifunctional Protein, Domain 2"/>
    <property type="match status" value="1"/>
</dbReference>
<dbReference type="Proteomes" id="UP000007148">
    <property type="component" value="Unassembled WGS sequence"/>
</dbReference>
<keyword evidence="17" id="KW-1185">Reference proteome</keyword>
<dbReference type="InterPro" id="IPR013085">
    <property type="entry name" value="U1-CZ_Znf_C2H2"/>
</dbReference>
<dbReference type="Pfam" id="PF21948">
    <property type="entry name" value="LplA-B_cat"/>
    <property type="match status" value="1"/>
</dbReference>
<feature type="domain" description="BPL/LPL catalytic" evidence="15">
    <location>
        <begin position="188"/>
        <end position="375"/>
    </location>
</feature>
<evidence type="ECO:0000256" key="1">
    <source>
        <dbReference type="ARBA" id="ARBA00003253"/>
    </source>
</evidence>
<evidence type="ECO:0000256" key="3">
    <source>
        <dbReference type="ARBA" id="ARBA00005085"/>
    </source>
</evidence>
<reference evidence="16 17" key="1">
    <citation type="journal article" date="2011" name="PLoS Pathog.">
        <title>Endophytic Life Strategies Decoded by Genome and Transcriptome Analyses of the Mutualistic Root Symbiont Piriformospora indica.</title>
        <authorList>
            <person name="Zuccaro A."/>
            <person name="Lahrmann U."/>
            <person name="Guldener U."/>
            <person name="Langen G."/>
            <person name="Pfiffi S."/>
            <person name="Biedenkopf D."/>
            <person name="Wong P."/>
            <person name="Samans B."/>
            <person name="Grimm C."/>
            <person name="Basiewicz M."/>
            <person name="Murat C."/>
            <person name="Martin F."/>
            <person name="Kogel K.H."/>
        </authorList>
    </citation>
    <scope>NUCLEOTIDE SEQUENCE [LARGE SCALE GENOMIC DNA]</scope>
    <source>
        <strain evidence="16 17">DSM 11827</strain>
    </source>
</reference>
<feature type="domain" description="Matrin-type" evidence="14">
    <location>
        <begin position="4"/>
        <end position="36"/>
    </location>
</feature>
<evidence type="ECO:0000313" key="16">
    <source>
        <dbReference type="EMBL" id="CCA66564.1"/>
    </source>
</evidence>
<organism evidence="16 17">
    <name type="scientific">Serendipita indica (strain DSM 11827)</name>
    <name type="common">Root endophyte fungus</name>
    <name type="synonym">Piriformospora indica</name>
    <dbReference type="NCBI Taxonomy" id="1109443"/>
    <lineage>
        <taxon>Eukaryota</taxon>
        <taxon>Fungi</taxon>
        <taxon>Dikarya</taxon>
        <taxon>Basidiomycota</taxon>
        <taxon>Agaricomycotina</taxon>
        <taxon>Agaricomycetes</taxon>
        <taxon>Sebacinales</taxon>
        <taxon>Serendipitaceae</taxon>
        <taxon>Serendipita</taxon>
    </lineage>
</organism>
<evidence type="ECO:0000256" key="4">
    <source>
        <dbReference type="ARBA" id="ARBA00008242"/>
    </source>
</evidence>
<evidence type="ECO:0000313" key="17">
    <source>
        <dbReference type="Proteomes" id="UP000007148"/>
    </source>
</evidence>
<comment type="subunit">
    <text evidence="12">U1 snRNP is composed of the 7 core Sm proteins B/B', D1, D2, D3, E, F and G that assemble in a heptameric protein ring on the Sm site of the small nuclear RNA to form the core snRNP, and at least 3 U1 snRNP-specific proteins U1-70K, U1-A and U1-C. U1-C interacts with U1 snRNA and the 5' splice-site region of the pre-mRNA.</text>
</comment>
<dbReference type="PROSITE" id="PS50171">
    <property type="entry name" value="ZF_MATRIN"/>
    <property type="match status" value="1"/>
</dbReference>
<dbReference type="GO" id="GO:0000387">
    <property type="term" value="P:spliceosomal snRNP assembly"/>
    <property type="evidence" value="ECO:0007669"/>
    <property type="project" value="UniProtKB-UniRule"/>
</dbReference>
<dbReference type="AlphaFoldDB" id="G4T5G2"/>
<dbReference type="eggNOG" id="KOG3454">
    <property type="taxonomic scope" value="Eukaryota"/>
</dbReference>
<dbReference type="SUPFAM" id="SSF55681">
    <property type="entry name" value="Class II aaRS and biotin synthetases"/>
    <property type="match status" value="1"/>
</dbReference>
<comment type="pathway">
    <text evidence="3">Protein modification; protein lipoylation via exogenous pathway; protein N(6)-(lipoyl)lysine from lipoate: step 2/2.</text>
</comment>
<dbReference type="GO" id="GO:0030619">
    <property type="term" value="F:U1 snRNA binding"/>
    <property type="evidence" value="ECO:0007669"/>
    <property type="project" value="UniProtKB-UniRule"/>
</dbReference>
<sequence>MPKHYCDYCDVWLTHDSAAVRKAHNSGRNHLSNVREYYASLGHDKAQTIIDQITQAFERGGGPPPGGFNFQFPPQPGGPFAQGPPPPGMVPPPFMPPPGMMPPGAMPPFPPNGAPNAFPPFPPNKPADNASGGPPPTYSSSLRAYLATQSKTQPALQLAFEPSQIYISESTSPIWNLSLEDLLFRRAPADKPLLLLYRNTPCVVIGRNQNPWKEINQAALRAANIPFIRRRSGGGTVYHDLGNTNFSLHLPRTSFERRKGSELAVPKRCVCWRLQDESFMLPFSTTYPTPFHVSGSAYKIINTRAYHHGTMLLNAQTSDLGTLLRNTKEGMTLGRAVASVRSPVRNISQVKKDVTHEAFCKALCQAFSSRFGGDGRTVHIGESDINNNMAYRAEKDYIAKSMEELESWDWKYGQTLEFTHVLQGTLNGSTVRAEIIAKHGIITACEISQDGQYEPSLSAQLVGKRYGLFDKADLIYEGGTESDIVKWIQDEM</sequence>
<keyword evidence="8 12" id="KW-0694">RNA-binding</keyword>
<dbReference type="OrthoDB" id="201621at2759"/>
<comment type="subcellular location">
    <subcellularLocation>
        <location evidence="2 12">Nucleus</location>
    </subcellularLocation>
</comment>
<protein>
    <recommendedName>
        <fullName evidence="12">U1 small nuclear ribonucleoprotein C</fullName>
        <shortName evidence="12">U1 snRNP C</shortName>
        <shortName evidence="12">U1-C</shortName>
        <shortName evidence="12">U1C</shortName>
    </recommendedName>
</protein>
<evidence type="ECO:0000256" key="7">
    <source>
        <dbReference type="ARBA" id="ARBA00022833"/>
    </source>
</evidence>
<dbReference type="SUPFAM" id="SSF57667">
    <property type="entry name" value="beta-beta-alpha zinc fingers"/>
    <property type="match status" value="1"/>
</dbReference>
<dbReference type="InterPro" id="IPR004562">
    <property type="entry name" value="LipoylTrfase_LipoateP_Ligase"/>
</dbReference>
<name>G4T5G2_SERID</name>
<comment type="similarity">
    <text evidence="12">Belongs to the U1 small nuclear ribonucleoprotein C family.</text>
</comment>
<keyword evidence="5 12" id="KW-0479">Metal-binding</keyword>
<evidence type="ECO:0000256" key="8">
    <source>
        <dbReference type="ARBA" id="ARBA00022884"/>
    </source>
</evidence>
<evidence type="ECO:0000256" key="11">
    <source>
        <dbReference type="ARBA" id="ARBA00046357"/>
    </source>
</evidence>
<dbReference type="InParanoid" id="G4T5G2"/>
<dbReference type="InterPro" id="IPR003604">
    <property type="entry name" value="Matrin/U1-like-C_Znf_C2H2"/>
</dbReference>
<evidence type="ECO:0000256" key="6">
    <source>
        <dbReference type="ARBA" id="ARBA00022771"/>
    </source>
</evidence>
<evidence type="ECO:0000256" key="13">
    <source>
        <dbReference type="SAM" id="MobiDB-lite"/>
    </source>
</evidence>
<dbReference type="FunCoup" id="G4T5G2">
    <property type="interactions" value="233"/>
</dbReference>
<evidence type="ECO:0000256" key="12">
    <source>
        <dbReference type="HAMAP-Rule" id="MF_03153"/>
    </source>
</evidence>
<comment type="subunit">
    <text evidence="11">Component of the U1 snRNP. The U1 snRNP is composed of the U1 snRNA and the 7 core Sm proteins SNRPB, SNRPD1, SNRPD2, SNRPD3, SNRPE, SNRPF and SNRPG that assemble in a heptameric protein ring on the Sm site of the small nuclear RNA to form the core snRNP, and at least 3 U1 snRNP-specific proteins SNRNP70/U1-70K, SNRPA/U1-A and SNRPC/U1-C. SNRPC/U1-C interacts with U1 snRNA and the 5' splice-site region of the pre-mRNA. Interacts (via N-terminus) with TIA1 (via C-terminus); thereby promoting spliceosomal U1 snRNP recruitment to 5' splice sites.</text>
</comment>
<keyword evidence="6 12" id="KW-0863">Zinc-finger</keyword>
<dbReference type="GO" id="GO:0071004">
    <property type="term" value="C:U2-type prespliceosome"/>
    <property type="evidence" value="ECO:0007669"/>
    <property type="project" value="UniProtKB-UniRule"/>
</dbReference>
<keyword evidence="9 12" id="KW-0539">Nucleus</keyword>
<dbReference type="HOGENOM" id="CLU_554442_0_0_1"/>
<dbReference type="InterPro" id="IPR036236">
    <property type="entry name" value="Znf_C2H2_sf"/>
</dbReference>
<keyword evidence="10 12" id="KW-0687">Ribonucleoprotein</keyword>
<dbReference type="eggNOG" id="KOG3159">
    <property type="taxonomic scope" value="Eukaryota"/>
</dbReference>
<dbReference type="GO" id="GO:0008270">
    <property type="term" value="F:zinc ion binding"/>
    <property type="evidence" value="ECO:0007669"/>
    <property type="project" value="UniProtKB-UniRule"/>
</dbReference>
<dbReference type="GO" id="GO:0017118">
    <property type="term" value="F:lipoyltransferase activity"/>
    <property type="evidence" value="ECO:0007669"/>
    <property type="project" value="TreeGrafter"/>
</dbReference>
<dbReference type="GO" id="GO:0005739">
    <property type="term" value="C:mitochondrion"/>
    <property type="evidence" value="ECO:0007669"/>
    <property type="project" value="TreeGrafter"/>
</dbReference>
<dbReference type="FunFam" id="3.30.160.60:FF:000059">
    <property type="entry name" value="U1 small nuclear ribonucleoprotein C"/>
    <property type="match status" value="1"/>
</dbReference>
<keyword evidence="16" id="KW-0808">Transferase</keyword>
<dbReference type="InterPro" id="IPR045864">
    <property type="entry name" value="aa-tRNA-synth_II/BPL/LPL"/>
</dbReference>
<evidence type="ECO:0000259" key="15">
    <source>
        <dbReference type="PROSITE" id="PS51733"/>
    </source>
</evidence>
<evidence type="ECO:0000256" key="5">
    <source>
        <dbReference type="ARBA" id="ARBA00022723"/>
    </source>
</evidence>
<dbReference type="InterPro" id="IPR000690">
    <property type="entry name" value="Matrin/U1-C_Znf_C2H2"/>
</dbReference>
<dbReference type="STRING" id="1109443.G4T5G2"/>
<gene>
    <name evidence="16" type="ORF">PIIN_00248</name>
</gene>
<dbReference type="EMBL" id="CAFZ01000003">
    <property type="protein sequence ID" value="CCA66564.1"/>
    <property type="molecule type" value="Genomic_DNA"/>
</dbReference>
<accession>G4T5G2</accession>
<dbReference type="GO" id="GO:0000395">
    <property type="term" value="P:mRNA 5'-splice site recognition"/>
    <property type="evidence" value="ECO:0007669"/>
    <property type="project" value="UniProtKB-UniRule"/>
</dbReference>
<evidence type="ECO:0000256" key="10">
    <source>
        <dbReference type="ARBA" id="ARBA00023274"/>
    </source>
</evidence>
<feature type="compositionally biased region" description="Pro residues" evidence="13">
    <location>
        <begin position="73"/>
        <end position="125"/>
    </location>
</feature>
<comment type="similarity">
    <text evidence="4">Belongs to the LplA family.</text>
</comment>
<dbReference type="Pfam" id="PF06220">
    <property type="entry name" value="zf-U1"/>
    <property type="match status" value="1"/>
</dbReference>